<evidence type="ECO:0000313" key="8">
    <source>
        <dbReference type="EMBL" id="TCS78321.1"/>
    </source>
</evidence>
<dbReference type="InterPro" id="IPR035996">
    <property type="entry name" value="4pyrrol_Methylase_sf"/>
</dbReference>
<keyword evidence="9" id="KW-1185">Reference proteome</keyword>
<feature type="domain" description="Tetrapyrrole methylase" evidence="7">
    <location>
        <begin position="24"/>
        <end position="251"/>
    </location>
</feature>
<dbReference type="PANTHER" id="PTHR43467">
    <property type="entry name" value="COBALT-PRECORRIN-2 C(20)-METHYLTRANSFERASE"/>
    <property type="match status" value="1"/>
</dbReference>
<gene>
    <name evidence="8" type="ORF">EDD59_11282</name>
</gene>
<evidence type="ECO:0000256" key="4">
    <source>
        <dbReference type="ARBA" id="ARBA00022679"/>
    </source>
</evidence>
<name>A0A4R3K6J6_9FIRM</name>
<dbReference type="SUPFAM" id="SSF53790">
    <property type="entry name" value="Tetrapyrrole methylase"/>
    <property type="match status" value="1"/>
</dbReference>
<dbReference type="GO" id="GO:0030788">
    <property type="term" value="F:precorrin-2 C20-methyltransferase activity"/>
    <property type="evidence" value="ECO:0007669"/>
    <property type="project" value="InterPro"/>
</dbReference>
<reference evidence="8 9" key="1">
    <citation type="submission" date="2019-03" db="EMBL/GenBank/DDBJ databases">
        <title>Genomic Encyclopedia of Type Strains, Phase IV (KMG-IV): sequencing the most valuable type-strain genomes for metagenomic binning, comparative biology and taxonomic classification.</title>
        <authorList>
            <person name="Goeker M."/>
        </authorList>
    </citation>
    <scope>NUCLEOTIDE SEQUENCE [LARGE SCALE GENOMIC DNA]</scope>
    <source>
        <strain evidence="8 9">DSM 29489</strain>
    </source>
</reference>
<dbReference type="CDD" id="cd11645">
    <property type="entry name" value="Precorrin_2_C20_MT"/>
    <property type="match status" value="1"/>
</dbReference>
<comment type="similarity">
    <text evidence="6">Belongs to the precorrin methyltransferase family.</text>
</comment>
<dbReference type="InterPro" id="IPR012382">
    <property type="entry name" value="CobI/CbiL"/>
</dbReference>
<dbReference type="Gene3D" id="3.30.950.10">
    <property type="entry name" value="Methyltransferase, Cobalt-precorrin-4 Transmethylase, Domain 2"/>
    <property type="match status" value="1"/>
</dbReference>
<evidence type="ECO:0000313" key="9">
    <source>
        <dbReference type="Proteomes" id="UP000295726"/>
    </source>
</evidence>
<keyword evidence="4 8" id="KW-0808">Transferase</keyword>
<dbReference type="Pfam" id="PF00590">
    <property type="entry name" value="TP_methylase"/>
    <property type="match status" value="1"/>
</dbReference>
<proteinExistence type="inferred from homology"/>
<evidence type="ECO:0000256" key="2">
    <source>
        <dbReference type="ARBA" id="ARBA00022573"/>
    </source>
</evidence>
<comment type="pathway">
    <text evidence="1">Cofactor biosynthesis; adenosylcobalamin biosynthesis.</text>
</comment>
<evidence type="ECO:0000259" key="7">
    <source>
        <dbReference type="Pfam" id="PF00590"/>
    </source>
</evidence>
<dbReference type="EMBL" id="SLZZ01000012">
    <property type="protein sequence ID" value="TCS78321.1"/>
    <property type="molecule type" value="Genomic_DNA"/>
</dbReference>
<dbReference type="PIRSF" id="PIRSF036427">
    <property type="entry name" value="Precrrn-2_mtase"/>
    <property type="match status" value="1"/>
</dbReference>
<organism evidence="8 9">
    <name type="scientific">Muricomes intestini</name>
    <dbReference type="NCBI Taxonomy" id="1796634"/>
    <lineage>
        <taxon>Bacteria</taxon>
        <taxon>Bacillati</taxon>
        <taxon>Bacillota</taxon>
        <taxon>Clostridia</taxon>
        <taxon>Lachnospirales</taxon>
        <taxon>Lachnospiraceae</taxon>
        <taxon>Muricomes</taxon>
    </lineage>
</organism>
<keyword evidence="2" id="KW-0169">Cobalamin biosynthesis</keyword>
<dbReference type="InterPro" id="IPR014776">
    <property type="entry name" value="4pyrrole_Mease_sub2"/>
</dbReference>
<dbReference type="AlphaFoldDB" id="A0A4R3K6J6"/>
<sequence>MRDIGHREVIGTDWKGKTMKQGVFYGIGVGPGDPELMTLKAVNTIRECDVLALAVSDSGLKEVIYEEEGTVSADPSYLEKCVAYQIALQVIPEIVHKAKLYLPMPMIKDKQQLKRIHDLCADMTEEVLREGKSIACITLGDPSIYSTCLYVHKRLKEKECSTGLIPGIPSFCAAAARLDIGLAENREELHIIPASYGVEESFALPGTKILMKAGKKMPYVKQAVAEKSLEVKAVENCGLPGEKVYCNAEEIPDEASYYSLIIIRETTMPLSSKGPH</sequence>
<evidence type="ECO:0000256" key="3">
    <source>
        <dbReference type="ARBA" id="ARBA00022603"/>
    </source>
</evidence>
<comment type="caution">
    <text evidence="8">The sequence shown here is derived from an EMBL/GenBank/DDBJ whole genome shotgun (WGS) entry which is preliminary data.</text>
</comment>
<dbReference type="Proteomes" id="UP000295726">
    <property type="component" value="Unassembled WGS sequence"/>
</dbReference>
<evidence type="ECO:0000256" key="1">
    <source>
        <dbReference type="ARBA" id="ARBA00004953"/>
    </source>
</evidence>
<evidence type="ECO:0000256" key="6">
    <source>
        <dbReference type="PIRNR" id="PIRNR036427"/>
    </source>
</evidence>
<protein>
    <submittedName>
        <fullName evidence="8">Precorrin-2/cobalt-factor-2 C20-methyltransferase</fullName>
    </submittedName>
</protein>
<keyword evidence="5" id="KW-0949">S-adenosyl-L-methionine</keyword>
<dbReference type="InterPro" id="IPR014777">
    <property type="entry name" value="4pyrrole_Mease_sub1"/>
</dbReference>
<keyword evidence="3 8" id="KW-0489">Methyltransferase</keyword>
<dbReference type="GO" id="GO:0009236">
    <property type="term" value="P:cobalamin biosynthetic process"/>
    <property type="evidence" value="ECO:0007669"/>
    <property type="project" value="UniProtKB-UniRule"/>
</dbReference>
<evidence type="ECO:0000256" key="5">
    <source>
        <dbReference type="ARBA" id="ARBA00022691"/>
    </source>
</evidence>
<dbReference type="Gene3D" id="3.40.1010.10">
    <property type="entry name" value="Cobalt-precorrin-4 Transmethylase, Domain 1"/>
    <property type="match status" value="1"/>
</dbReference>
<dbReference type="InterPro" id="IPR000878">
    <property type="entry name" value="4pyrrol_Mease"/>
</dbReference>
<dbReference type="GO" id="GO:0032259">
    <property type="term" value="P:methylation"/>
    <property type="evidence" value="ECO:0007669"/>
    <property type="project" value="UniProtKB-KW"/>
</dbReference>
<accession>A0A4R3K6J6</accession>
<dbReference type="PANTHER" id="PTHR43467:SF2">
    <property type="entry name" value="COBALT-PRECORRIN-2 C(20)-METHYLTRANSFERASE"/>
    <property type="match status" value="1"/>
</dbReference>